<proteinExistence type="predicted"/>
<feature type="non-terminal residue" evidence="1">
    <location>
        <position position="228"/>
    </location>
</feature>
<feature type="non-terminal residue" evidence="1">
    <location>
        <position position="1"/>
    </location>
</feature>
<evidence type="ECO:0008006" key="3">
    <source>
        <dbReference type="Google" id="ProtNLM"/>
    </source>
</evidence>
<name>A0A371F4J7_MUCPR</name>
<protein>
    <recommendedName>
        <fullName evidence="3">Disease resistance protein</fullName>
    </recommendedName>
</protein>
<keyword evidence="2" id="KW-1185">Reference proteome</keyword>
<gene>
    <name evidence="1" type="ORF">CR513_47226</name>
</gene>
<dbReference type="EMBL" id="QJKJ01010610">
    <property type="protein sequence ID" value="RDX73206.1"/>
    <property type="molecule type" value="Genomic_DNA"/>
</dbReference>
<evidence type="ECO:0000313" key="2">
    <source>
        <dbReference type="Proteomes" id="UP000257109"/>
    </source>
</evidence>
<dbReference type="SUPFAM" id="SSF52058">
    <property type="entry name" value="L domain-like"/>
    <property type="match status" value="1"/>
</dbReference>
<reference evidence="1" key="1">
    <citation type="submission" date="2018-05" db="EMBL/GenBank/DDBJ databases">
        <title>Draft genome of Mucuna pruriens seed.</title>
        <authorList>
            <person name="Nnadi N.E."/>
            <person name="Vos R."/>
            <person name="Hasami M.H."/>
            <person name="Devisetty U.K."/>
            <person name="Aguiy J.C."/>
        </authorList>
    </citation>
    <scope>NUCLEOTIDE SEQUENCE [LARGE SCALE GENOMIC DNA]</scope>
    <source>
        <strain evidence="1">JCA_2017</strain>
    </source>
</reference>
<dbReference type="STRING" id="157652.A0A371F4J7"/>
<dbReference type="OrthoDB" id="1435468at2759"/>
<dbReference type="Proteomes" id="UP000257109">
    <property type="component" value="Unassembled WGS sequence"/>
</dbReference>
<sequence length="228" mass="25784">MSTRDDEVLSCTTTLSQVLALADFKVVETIGVAFYKNDNDHSSLETPFLPLENLSFHNMPSWENLMLFLNLRGLQIGGLPNHLPALETLAPAIRELWISKSNKGRGVHVSCHHHQPTNLSLIFKHLKLFQHHQPHELLESLSIYNIYDSLTSFPLKAFPNLKHLVSCLHYLDICCCPNFVSFPIEGMVGPSITVFGVLTFNKLKLLPCHMYTLLPNLQHPEIIDCSMT</sequence>
<comment type="caution">
    <text evidence="1">The sequence shown here is derived from an EMBL/GenBank/DDBJ whole genome shotgun (WGS) entry which is preliminary data.</text>
</comment>
<accession>A0A371F4J7</accession>
<organism evidence="1 2">
    <name type="scientific">Mucuna pruriens</name>
    <name type="common">Velvet bean</name>
    <name type="synonym">Dolichos pruriens</name>
    <dbReference type="NCBI Taxonomy" id="157652"/>
    <lineage>
        <taxon>Eukaryota</taxon>
        <taxon>Viridiplantae</taxon>
        <taxon>Streptophyta</taxon>
        <taxon>Embryophyta</taxon>
        <taxon>Tracheophyta</taxon>
        <taxon>Spermatophyta</taxon>
        <taxon>Magnoliopsida</taxon>
        <taxon>eudicotyledons</taxon>
        <taxon>Gunneridae</taxon>
        <taxon>Pentapetalae</taxon>
        <taxon>rosids</taxon>
        <taxon>fabids</taxon>
        <taxon>Fabales</taxon>
        <taxon>Fabaceae</taxon>
        <taxon>Papilionoideae</taxon>
        <taxon>50 kb inversion clade</taxon>
        <taxon>NPAAA clade</taxon>
        <taxon>indigoferoid/millettioid clade</taxon>
        <taxon>Phaseoleae</taxon>
        <taxon>Mucuna</taxon>
    </lineage>
</organism>
<evidence type="ECO:0000313" key="1">
    <source>
        <dbReference type="EMBL" id="RDX73206.1"/>
    </source>
</evidence>
<dbReference type="AlphaFoldDB" id="A0A371F4J7"/>